<evidence type="ECO:0000313" key="2">
    <source>
        <dbReference type="Proteomes" id="UP001305421"/>
    </source>
</evidence>
<keyword evidence="2" id="KW-1185">Reference proteome</keyword>
<dbReference type="Pfam" id="PF07277">
    <property type="entry name" value="SapC"/>
    <property type="match status" value="1"/>
</dbReference>
<proteinExistence type="predicted"/>
<dbReference type="Proteomes" id="UP001305421">
    <property type="component" value="Chromosome"/>
</dbReference>
<protein>
    <submittedName>
        <fullName evidence="1">SapC family protein</fullName>
    </submittedName>
</protein>
<reference evidence="1 2" key="1">
    <citation type="submission" date="2022-12" db="EMBL/GenBank/DDBJ databases">
        <title>Two new species, Stenotrophomonas aracearum and Stenotrophomonas oahuensis, isolated from Anthurium (Araceae family) in Hawaii.</title>
        <authorList>
            <person name="Chunag S.C."/>
            <person name="Dobhal S."/>
            <person name="Alvarez A."/>
            <person name="Arif M."/>
        </authorList>
    </citation>
    <scope>NUCLEOTIDE SEQUENCE [LARGE SCALE GENOMIC DNA]</scope>
    <source>
        <strain evidence="1 2">A5588</strain>
    </source>
</reference>
<sequence length="254" mass="28157">MTAETTTPPTDSTQASGPLFYRQPLPLQSDKHANWRLRPGSLAFAADTNAIPAVIGEFGMAAQHFPILFTGKDAAPIVAVGLARNNLFVNDGRWADNTYAPAYLRRYPFVFMQSEEDGNFLLALDADSEQVNQGENEEGEPLFVDGKATELVDNAMKFCADFTREHEQTRQFSAALLAQDLLVDRSIDVTLNNGEKMSVNGFHVVDVEKFAKLPDDIIVAWHRNGWLASIHHHLSSLARFNALVQRQSEQVQAA</sequence>
<name>A0ABY9Y8K8_9GAMM</name>
<gene>
    <name evidence="1" type="ORF">PDM28_10815</name>
</gene>
<evidence type="ECO:0000313" key="1">
    <source>
        <dbReference type="EMBL" id="WNH47202.1"/>
    </source>
</evidence>
<dbReference type="RefSeq" id="WP_311181977.1">
    <property type="nucleotide sequence ID" value="NZ_CP115543.1"/>
</dbReference>
<dbReference type="EMBL" id="CP115543">
    <property type="protein sequence ID" value="WNH47202.1"/>
    <property type="molecule type" value="Genomic_DNA"/>
</dbReference>
<accession>A0ABY9Y8K8</accession>
<organism evidence="1 2">
    <name type="scientific">Stenotrophomonas aracearum</name>
    <dbReference type="NCBI Taxonomy" id="3003272"/>
    <lineage>
        <taxon>Bacteria</taxon>
        <taxon>Pseudomonadati</taxon>
        <taxon>Pseudomonadota</taxon>
        <taxon>Gammaproteobacteria</taxon>
        <taxon>Lysobacterales</taxon>
        <taxon>Lysobacteraceae</taxon>
        <taxon>Stenotrophomonas</taxon>
    </lineage>
</organism>
<dbReference type="InterPro" id="IPR010836">
    <property type="entry name" value="SapC"/>
</dbReference>